<evidence type="ECO:0000259" key="11">
    <source>
        <dbReference type="PROSITE" id="PS50157"/>
    </source>
</evidence>
<name>A0A9P5Y2H7_9AGAR</name>
<evidence type="ECO:0000256" key="3">
    <source>
        <dbReference type="ARBA" id="ARBA00022723"/>
    </source>
</evidence>
<evidence type="ECO:0000256" key="10">
    <source>
        <dbReference type="SAM" id="MobiDB-lite"/>
    </source>
</evidence>
<accession>A0A9P5Y2H7</accession>
<reference evidence="12" key="1">
    <citation type="submission" date="2020-11" db="EMBL/GenBank/DDBJ databases">
        <authorList>
            <consortium name="DOE Joint Genome Institute"/>
            <person name="Ahrendt S."/>
            <person name="Riley R."/>
            <person name="Andreopoulos W."/>
            <person name="Labutti K."/>
            <person name="Pangilinan J."/>
            <person name="Ruiz-Duenas F.J."/>
            <person name="Barrasa J.M."/>
            <person name="Sanchez-Garcia M."/>
            <person name="Camarero S."/>
            <person name="Miyauchi S."/>
            <person name="Serrano A."/>
            <person name="Linde D."/>
            <person name="Babiker R."/>
            <person name="Drula E."/>
            <person name="Ayuso-Fernandez I."/>
            <person name="Pacheco R."/>
            <person name="Padilla G."/>
            <person name="Ferreira P."/>
            <person name="Barriuso J."/>
            <person name="Kellner H."/>
            <person name="Castanera R."/>
            <person name="Alfaro M."/>
            <person name="Ramirez L."/>
            <person name="Pisabarro A.G."/>
            <person name="Kuo A."/>
            <person name="Tritt A."/>
            <person name="Lipzen A."/>
            <person name="He G."/>
            <person name="Yan M."/>
            <person name="Ng V."/>
            <person name="Cullen D."/>
            <person name="Martin F."/>
            <person name="Rosso M.-N."/>
            <person name="Henrissat B."/>
            <person name="Hibbett D."/>
            <person name="Martinez A.T."/>
            <person name="Grigoriev I.V."/>
        </authorList>
    </citation>
    <scope>NUCLEOTIDE SEQUENCE</scope>
    <source>
        <strain evidence="12">CBS 247.69</strain>
    </source>
</reference>
<dbReference type="GO" id="GO:0045944">
    <property type="term" value="P:positive regulation of transcription by RNA polymerase II"/>
    <property type="evidence" value="ECO:0007669"/>
    <property type="project" value="TreeGrafter"/>
</dbReference>
<dbReference type="Gene3D" id="3.30.160.60">
    <property type="entry name" value="Classic Zinc Finger"/>
    <property type="match status" value="2"/>
</dbReference>
<keyword evidence="3" id="KW-0479">Metal-binding</keyword>
<evidence type="ECO:0000313" key="12">
    <source>
        <dbReference type="EMBL" id="KAF9460126.1"/>
    </source>
</evidence>
<dbReference type="GO" id="GO:0005634">
    <property type="term" value="C:nucleus"/>
    <property type="evidence" value="ECO:0007669"/>
    <property type="project" value="UniProtKB-SubCell"/>
</dbReference>
<dbReference type="Proteomes" id="UP000807353">
    <property type="component" value="Unassembled WGS sequence"/>
</dbReference>
<dbReference type="PROSITE" id="PS50157">
    <property type="entry name" value="ZINC_FINGER_C2H2_2"/>
    <property type="match status" value="3"/>
</dbReference>
<keyword evidence="13" id="KW-1185">Reference proteome</keyword>
<keyword evidence="7" id="KW-0539">Nucleus</keyword>
<comment type="similarity">
    <text evidence="8">Belongs to the pacC/RIM101 family.</text>
</comment>
<feature type="compositionally biased region" description="Polar residues" evidence="10">
    <location>
        <begin position="505"/>
        <end position="522"/>
    </location>
</feature>
<comment type="caution">
    <text evidence="12">The sequence shown here is derived from an EMBL/GenBank/DDBJ whole genome shotgun (WGS) entry which is preliminary data.</text>
</comment>
<feature type="domain" description="C2H2-type" evidence="11">
    <location>
        <begin position="136"/>
        <end position="163"/>
    </location>
</feature>
<feature type="compositionally biased region" description="Basic and acidic residues" evidence="10">
    <location>
        <begin position="673"/>
        <end position="684"/>
    </location>
</feature>
<protein>
    <recommendedName>
        <fullName evidence="11">C2H2-type domain-containing protein</fullName>
    </recommendedName>
</protein>
<comment type="subcellular location">
    <subcellularLocation>
        <location evidence="1">Nucleus</location>
    </subcellularLocation>
</comment>
<feature type="region of interest" description="Disordered" evidence="10">
    <location>
        <begin position="403"/>
        <end position="430"/>
    </location>
</feature>
<feature type="compositionally biased region" description="Basic and acidic residues" evidence="10">
    <location>
        <begin position="579"/>
        <end position="591"/>
    </location>
</feature>
<feature type="compositionally biased region" description="Low complexity" evidence="10">
    <location>
        <begin position="597"/>
        <end position="610"/>
    </location>
</feature>
<keyword evidence="6" id="KW-0862">Zinc</keyword>
<feature type="compositionally biased region" description="Basic and acidic residues" evidence="10">
    <location>
        <begin position="151"/>
        <end position="163"/>
    </location>
</feature>
<feature type="region of interest" description="Disordered" evidence="10">
    <location>
        <begin position="461"/>
        <end position="529"/>
    </location>
</feature>
<proteinExistence type="inferred from homology"/>
<dbReference type="SMART" id="SM00355">
    <property type="entry name" value="ZnF_C2H2"/>
    <property type="match status" value="3"/>
</dbReference>
<evidence type="ECO:0000256" key="1">
    <source>
        <dbReference type="ARBA" id="ARBA00004123"/>
    </source>
</evidence>
<dbReference type="OrthoDB" id="6155966at2759"/>
<evidence type="ECO:0000256" key="8">
    <source>
        <dbReference type="ARBA" id="ARBA00038089"/>
    </source>
</evidence>
<dbReference type="PANTHER" id="PTHR47257:SF1">
    <property type="entry name" value="PH-RESPONSE TRANSCRIPTION FACTOR PACC_RIM101"/>
    <property type="match status" value="1"/>
</dbReference>
<keyword evidence="4" id="KW-0677">Repeat</keyword>
<keyword evidence="5 9" id="KW-0863">Zinc-finger</keyword>
<feature type="region of interest" description="Disordered" evidence="10">
    <location>
        <begin position="151"/>
        <end position="252"/>
    </location>
</feature>
<feature type="compositionally biased region" description="Low complexity" evidence="10">
    <location>
        <begin position="413"/>
        <end position="424"/>
    </location>
</feature>
<evidence type="ECO:0000313" key="13">
    <source>
        <dbReference type="Proteomes" id="UP000807353"/>
    </source>
</evidence>
<dbReference type="FunFam" id="3.30.160.60:FF:002343">
    <property type="entry name" value="Zinc finger protein 33A"/>
    <property type="match status" value="1"/>
</dbReference>
<dbReference type="SUPFAM" id="SSF57667">
    <property type="entry name" value="beta-beta-alpha zinc fingers"/>
    <property type="match status" value="2"/>
</dbReference>
<dbReference type="InterPro" id="IPR036236">
    <property type="entry name" value="Znf_C2H2_sf"/>
</dbReference>
<feature type="region of interest" description="Disordered" evidence="10">
    <location>
        <begin position="359"/>
        <end position="388"/>
    </location>
</feature>
<dbReference type="GO" id="GO:0008270">
    <property type="term" value="F:zinc ion binding"/>
    <property type="evidence" value="ECO:0007669"/>
    <property type="project" value="UniProtKB-KW"/>
</dbReference>
<feature type="compositionally biased region" description="Low complexity" evidence="10">
    <location>
        <begin position="637"/>
        <end position="649"/>
    </location>
</feature>
<evidence type="ECO:0000256" key="5">
    <source>
        <dbReference type="ARBA" id="ARBA00022771"/>
    </source>
</evidence>
<dbReference type="InterPro" id="IPR050806">
    <property type="entry name" value="pacC/RIM101"/>
</dbReference>
<dbReference type="EMBL" id="MU150304">
    <property type="protein sequence ID" value="KAF9460126.1"/>
    <property type="molecule type" value="Genomic_DNA"/>
</dbReference>
<feature type="compositionally biased region" description="Low complexity" evidence="10">
    <location>
        <begin position="370"/>
        <end position="380"/>
    </location>
</feature>
<feature type="domain" description="C2H2-type" evidence="11">
    <location>
        <begin position="106"/>
        <end position="135"/>
    </location>
</feature>
<dbReference type="Pfam" id="PF00096">
    <property type="entry name" value="zf-C2H2"/>
    <property type="match status" value="1"/>
</dbReference>
<evidence type="ECO:0000256" key="4">
    <source>
        <dbReference type="ARBA" id="ARBA00022737"/>
    </source>
</evidence>
<dbReference type="PROSITE" id="PS00028">
    <property type="entry name" value="ZINC_FINGER_C2H2_1"/>
    <property type="match status" value="3"/>
</dbReference>
<evidence type="ECO:0000256" key="6">
    <source>
        <dbReference type="ARBA" id="ARBA00022833"/>
    </source>
</evidence>
<organism evidence="12 13">
    <name type="scientific">Collybia nuda</name>
    <dbReference type="NCBI Taxonomy" id="64659"/>
    <lineage>
        <taxon>Eukaryota</taxon>
        <taxon>Fungi</taxon>
        <taxon>Dikarya</taxon>
        <taxon>Basidiomycota</taxon>
        <taxon>Agaricomycotina</taxon>
        <taxon>Agaricomycetes</taxon>
        <taxon>Agaricomycetidae</taxon>
        <taxon>Agaricales</taxon>
        <taxon>Tricholomatineae</taxon>
        <taxon>Clitocybaceae</taxon>
        <taxon>Collybia</taxon>
    </lineage>
</organism>
<dbReference type="InterPro" id="IPR013087">
    <property type="entry name" value="Znf_C2H2_type"/>
</dbReference>
<keyword evidence="2" id="KW-0678">Repressor</keyword>
<feature type="region of interest" description="Disordered" evidence="10">
    <location>
        <begin position="573"/>
        <end position="611"/>
    </location>
</feature>
<feature type="compositionally biased region" description="Low complexity" evidence="10">
    <location>
        <begin position="194"/>
        <end position="205"/>
    </location>
</feature>
<dbReference type="PANTHER" id="PTHR47257">
    <property type="entry name" value="PH-RESPONSE TRANSCRIPTION FACTOR PACC/RIM101"/>
    <property type="match status" value="1"/>
</dbReference>
<feature type="region of interest" description="Disordered" evidence="10">
    <location>
        <begin position="38"/>
        <end position="64"/>
    </location>
</feature>
<evidence type="ECO:0000256" key="7">
    <source>
        <dbReference type="ARBA" id="ARBA00023242"/>
    </source>
</evidence>
<evidence type="ECO:0000256" key="2">
    <source>
        <dbReference type="ARBA" id="ARBA00022491"/>
    </source>
</evidence>
<feature type="region of interest" description="Disordered" evidence="10">
    <location>
        <begin position="627"/>
        <end position="684"/>
    </location>
</feature>
<evidence type="ECO:0000256" key="9">
    <source>
        <dbReference type="PROSITE-ProRule" id="PRU00042"/>
    </source>
</evidence>
<dbReference type="AlphaFoldDB" id="A0A9P5Y2H7"/>
<feature type="compositionally biased region" description="Polar residues" evidence="10">
    <location>
        <begin position="466"/>
        <end position="481"/>
    </location>
</feature>
<feature type="domain" description="C2H2-type" evidence="11">
    <location>
        <begin position="70"/>
        <end position="100"/>
    </location>
</feature>
<gene>
    <name evidence="12" type="ORF">BDZ94DRAFT_1266723</name>
</gene>
<sequence length="748" mass="81990">MTAHFLSRDLVPLDILEHSLLPPAHNWFFDMTAQLPPSPTVSSPIQGHSPSEPSPAPESQHKSPDVPPIHKCLWIDCTQSFADPEALYNHLCNDHIGRKSTNNLCLTCKWKDCGTTCAKRDHITSHLRVHTPLKPHVCEICKKSFKRPQDLKKHEKIHTEEHHQQHKHSKAITVVDPAYVSRVRGDSASRMPDSKSSSSKSSSNSATLRGPVSRSKSHSSSGSDASHFGILSTPSPELGHSSLHHPHHSSHEIFLQNQQLPAWEVLRSEGNPTVSTGSKRSHDYSVDEFFTDMKKRRVNPSYDPRMAERLNSISYPPHGGNGSGNHGVNGFNPRSVSLDIRTPEELAAVNEFLVTLGRDVSSGGGRQHQHQQQPTNGQSHNGSQGFSSETYFDAVSLGQLGLAGMPGIPGPSPTSSSNFSSDAPYSNGQSQQQFANNAYNLSRSNHPSVQTSPYNMYGNMNEAPMYQSSGNDYCPPQSNRRNSAKYHPTNPSFAGQHYHHPTPPLESSSPHSTVSTPINTTPPQIPLSMPDSVATFDYLHSSRGAPPVPHLARPDYMPKSMRTIVPLKTVPGTQATRAEPVEPRLTTEIHRGPPAKLTPSSTPSSKSGSLYPLLTAGDVQYKLPPMQRLYRSPSPPSRESTPSSSHSSPLIRTTVLPSLRSIAGSPALGSRSPESEELSKDIGKIELDTRSKESTFQEERQRHANLIMEMIVTINNEYRNLFGPVLGESGIRPLFKSEGPRDVEMAAA</sequence>